<proteinExistence type="predicted"/>
<dbReference type="PROSITE" id="PS50234">
    <property type="entry name" value="VWFA"/>
    <property type="match status" value="1"/>
</dbReference>
<evidence type="ECO:0000313" key="2">
    <source>
        <dbReference type="EMBL" id="GGG21910.1"/>
    </source>
</evidence>
<dbReference type="Pfam" id="PF00092">
    <property type="entry name" value="VWA"/>
    <property type="match status" value="1"/>
</dbReference>
<evidence type="ECO:0000313" key="3">
    <source>
        <dbReference type="Proteomes" id="UP000654257"/>
    </source>
</evidence>
<name>A0A917G474_9NOCA</name>
<dbReference type="SMART" id="SM00327">
    <property type="entry name" value="VWA"/>
    <property type="match status" value="1"/>
</dbReference>
<dbReference type="Pfam" id="PF13531">
    <property type="entry name" value="SBP_bac_11"/>
    <property type="match status" value="1"/>
</dbReference>
<dbReference type="RefSeq" id="WP_229746183.1">
    <property type="nucleotide sequence ID" value="NZ_BMCU01000005.1"/>
</dbReference>
<dbReference type="SUPFAM" id="SSF53850">
    <property type="entry name" value="Periplasmic binding protein-like II"/>
    <property type="match status" value="1"/>
</dbReference>
<reference evidence="2" key="2">
    <citation type="submission" date="2020-09" db="EMBL/GenBank/DDBJ databases">
        <authorList>
            <person name="Sun Q."/>
            <person name="Sedlacek I."/>
        </authorList>
    </citation>
    <scope>NUCLEOTIDE SEQUENCE</scope>
    <source>
        <strain evidence="2">CCM 7905</strain>
    </source>
</reference>
<organism evidence="2 3">
    <name type="scientific">Rhodococcoides trifolii</name>
    <dbReference type="NCBI Taxonomy" id="908250"/>
    <lineage>
        <taxon>Bacteria</taxon>
        <taxon>Bacillati</taxon>
        <taxon>Actinomycetota</taxon>
        <taxon>Actinomycetes</taxon>
        <taxon>Mycobacteriales</taxon>
        <taxon>Nocardiaceae</taxon>
        <taxon>Rhodococcoides</taxon>
    </lineage>
</organism>
<dbReference type="Gene3D" id="3.40.50.410">
    <property type="entry name" value="von Willebrand factor, type A domain"/>
    <property type="match status" value="1"/>
</dbReference>
<dbReference type="SUPFAM" id="SSF53300">
    <property type="entry name" value="vWA-like"/>
    <property type="match status" value="1"/>
</dbReference>
<dbReference type="Proteomes" id="UP000654257">
    <property type="component" value="Unassembled WGS sequence"/>
</dbReference>
<dbReference type="InterPro" id="IPR036465">
    <property type="entry name" value="vWFA_dom_sf"/>
</dbReference>
<dbReference type="AlphaFoldDB" id="A0A917G474"/>
<feature type="domain" description="VWFA" evidence="1">
    <location>
        <begin position="322"/>
        <end position="518"/>
    </location>
</feature>
<gene>
    <name evidence="2" type="ORF">GCM10007304_39700</name>
</gene>
<evidence type="ECO:0000259" key="1">
    <source>
        <dbReference type="PROSITE" id="PS50234"/>
    </source>
</evidence>
<comment type="caution">
    <text evidence="2">The sequence shown here is derived from an EMBL/GenBank/DDBJ whole genome shotgun (WGS) entry which is preliminary data.</text>
</comment>
<keyword evidence="3" id="KW-1185">Reference proteome</keyword>
<protein>
    <recommendedName>
        <fullName evidence="1">VWFA domain-containing protein</fullName>
    </recommendedName>
</protein>
<reference evidence="2" key="1">
    <citation type="journal article" date="2014" name="Int. J. Syst. Evol. Microbiol.">
        <title>Complete genome sequence of Corynebacterium casei LMG S-19264T (=DSM 44701T), isolated from a smear-ripened cheese.</title>
        <authorList>
            <consortium name="US DOE Joint Genome Institute (JGI-PGF)"/>
            <person name="Walter F."/>
            <person name="Albersmeier A."/>
            <person name="Kalinowski J."/>
            <person name="Ruckert C."/>
        </authorList>
    </citation>
    <scope>NUCLEOTIDE SEQUENCE</scope>
    <source>
        <strain evidence="2">CCM 7905</strain>
    </source>
</reference>
<sequence length="525" mass="54285">MVLLLLAAGGVVGYRAWAGSRAPSCDSTTSVTVAADPTVAAALSDVIESTTAIDRNCVDYTISAQSPSDTAAALADPAAPKPDLWLPDSSLWLLRTLRSTGTLPEIATSSVVSTVPVVIGRTDQPQSFESWQDVLRAPGQRIGDPLTASPADAAILSALAETEVSNAGTSAVADSLVPLAQAFALPDNDAHDIPDIVDKVVSSGGTGVVTEQAMVDYTATDSAAPLWQSVPASGAYFLDYPLAVTAGAGPEYADTARAGRSLASLLAGDTAQKTLTANGFRPSSAVALKSGGVGAVTALQVRDPGALEEILRDWAVLALPLRTLVLEDVSGSMAAPFADSTRMGLTVDASLSANSLFNDRTQMGMWAFSTDQGPDGQDYRELVPLQGVTASFDGKPQRQAILDAVSNLPTLVGGDTGLYDSTLAAFRKVKEGFDPKFVNSIILMTDGANEDPGSISLPDLVATLEQEQDPLRPVVIVTVGITADADAGALQQISAATGGTSWIAQDPRDISNIFVEALSARKSRL</sequence>
<accession>A0A917G474</accession>
<dbReference type="EMBL" id="BMCU01000005">
    <property type="protein sequence ID" value="GGG21910.1"/>
    <property type="molecule type" value="Genomic_DNA"/>
</dbReference>
<dbReference type="InterPro" id="IPR002035">
    <property type="entry name" value="VWF_A"/>
</dbReference>